<sequence length="149" mass="17006">MISEREERAAVTVREHLIFKALLVVDEVRENCHATPVAPTLGLRLALAFLYSQSEGPRRHFDDFWQGVKDPGRDEQEWARNYIRSTAANGCLLGIIRGFNFNPSVDLLHILKDGHQAPSPVRVRQFWGEVDKQVRLGRATKPMKDCGWL</sequence>
<dbReference type="Proteomes" id="UP001220395">
    <property type="component" value="Chromosome"/>
</dbReference>
<dbReference type="EMBL" id="CP117411">
    <property type="protein sequence ID" value="WCT73908.1"/>
    <property type="molecule type" value="Genomic_DNA"/>
</dbReference>
<dbReference type="RefSeq" id="WP_273688529.1">
    <property type="nucleotide sequence ID" value="NZ_CP117411.1"/>
</dbReference>
<protein>
    <submittedName>
        <fullName evidence="1">Uncharacterized protein</fullName>
    </submittedName>
</protein>
<evidence type="ECO:0000313" key="1">
    <source>
        <dbReference type="EMBL" id="WCT73908.1"/>
    </source>
</evidence>
<keyword evidence="2" id="KW-1185">Reference proteome</keyword>
<proteinExistence type="predicted"/>
<reference evidence="1 2" key="1">
    <citation type="submission" date="2023-02" db="EMBL/GenBank/DDBJ databases">
        <title>Genome sequence of Sphingomonas naphthae.</title>
        <authorList>
            <person name="Kim S."/>
            <person name="Heo J."/>
            <person name="Kwon S.-W."/>
        </authorList>
    </citation>
    <scope>NUCLEOTIDE SEQUENCE [LARGE SCALE GENOMIC DNA]</scope>
    <source>
        <strain evidence="1 2">KACC 18716</strain>
    </source>
</reference>
<accession>A0ABY7TKZ4</accession>
<organism evidence="1 2">
    <name type="scientific">Sphingomonas naphthae</name>
    <dbReference type="NCBI Taxonomy" id="1813468"/>
    <lineage>
        <taxon>Bacteria</taxon>
        <taxon>Pseudomonadati</taxon>
        <taxon>Pseudomonadota</taxon>
        <taxon>Alphaproteobacteria</taxon>
        <taxon>Sphingomonadales</taxon>
        <taxon>Sphingomonadaceae</taxon>
        <taxon>Sphingomonas</taxon>
    </lineage>
</organism>
<name>A0ABY7TKZ4_9SPHN</name>
<evidence type="ECO:0000313" key="2">
    <source>
        <dbReference type="Proteomes" id="UP001220395"/>
    </source>
</evidence>
<gene>
    <name evidence="1" type="ORF">PQ455_01355</name>
</gene>